<feature type="compositionally biased region" description="Low complexity" evidence="1">
    <location>
        <begin position="108"/>
        <end position="133"/>
    </location>
</feature>
<feature type="region of interest" description="Disordered" evidence="1">
    <location>
        <begin position="24"/>
        <end position="55"/>
    </location>
</feature>
<keyword evidence="2" id="KW-0732">Signal</keyword>
<protein>
    <submittedName>
        <fullName evidence="3">Uncharacterized protein</fullName>
    </submittedName>
</protein>
<organism evidence="3">
    <name type="scientific">Bradyrhizobium sp. LLZ17</name>
    <dbReference type="NCBI Taxonomy" id="3239388"/>
    <lineage>
        <taxon>Bacteria</taxon>
        <taxon>Pseudomonadati</taxon>
        <taxon>Pseudomonadota</taxon>
        <taxon>Alphaproteobacteria</taxon>
        <taxon>Hyphomicrobiales</taxon>
        <taxon>Nitrobacteraceae</taxon>
        <taxon>Bradyrhizobium</taxon>
    </lineage>
</organism>
<sequence>MKQLILAAALLACPAVSAFAQTSGPVNSSQMDAASSANDQKSPTDQGQNAGGAQNTAAIQKIRQDLESAGFTDVKVVAQSFVVQAKSSEGNPVVMTIGPHGMSVFEAMSSGSGTVGSASAGASATSPASRSSSDQNAGAQK</sequence>
<feature type="compositionally biased region" description="Low complexity" evidence="1">
    <location>
        <begin position="46"/>
        <end position="55"/>
    </location>
</feature>
<feature type="compositionally biased region" description="Polar residues" evidence="1">
    <location>
        <begin position="24"/>
        <end position="45"/>
    </location>
</feature>
<proteinExistence type="predicted"/>
<accession>A0AB39XIL4</accession>
<name>A0AB39XIL4_9BRAD</name>
<dbReference type="RefSeq" id="WP_369722221.1">
    <property type="nucleotide sequence ID" value="NZ_CP165734.1"/>
</dbReference>
<dbReference type="AlphaFoldDB" id="A0AB39XIL4"/>
<feature type="region of interest" description="Disordered" evidence="1">
    <location>
        <begin position="108"/>
        <end position="141"/>
    </location>
</feature>
<feature type="chain" id="PRO_5044335277" evidence="2">
    <location>
        <begin position="21"/>
        <end position="141"/>
    </location>
</feature>
<dbReference type="EMBL" id="CP165734">
    <property type="protein sequence ID" value="XDV57785.1"/>
    <property type="molecule type" value="Genomic_DNA"/>
</dbReference>
<evidence type="ECO:0000256" key="2">
    <source>
        <dbReference type="SAM" id="SignalP"/>
    </source>
</evidence>
<feature type="signal peptide" evidence="2">
    <location>
        <begin position="1"/>
        <end position="20"/>
    </location>
</feature>
<evidence type="ECO:0000256" key="1">
    <source>
        <dbReference type="SAM" id="MobiDB-lite"/>
    </source>
</evidence>
<evidence type="ECO:0000313" key="3">
    <source>
        <dbReference type="EMBL" id="XDV57785.1"/>
    </source>
</evidence>
<gene>
    <name evidence="3" type="ORF">AB8Z38_35725</name>
</gene>
<reference evidence="3" key="1">
    <citation type="submission" date="2024-08" db="EMBL/GenBank/DDBJ databases">
        <authorList>
            <person name="Chaddad Z."/>
            <person name="Lamrabet M."/>
            <person name="Bouhnik O."/>
            <person name="Alami S."/>
            <person name="Wipf D."/>
            <person name="Courty P.E."/>
            <person name="Missbah El Idrissi M."/>
        </authorList>
    </citation>
    <scope>NUCLEOTIDE SEQUENCE</scope>
    <source>
        <strain evidence="3">LLZ17</strain>
    </source>
</reference>